<dbReference type="InterPro" id="IPR036155">
    <property type="entry name" value="Crypto/Photolyase_N_sf"/>
</dbReference>
<dbReference type="GO" id="GO:0071949">
    <property type="term" value="F:FAD binding"/>
    <property type="evidence" value="ECO:0007669"/>
    <property type="project" value="TreeGrafter"/>
</dbReference>
<dbReference type="InterPro" id="IPR005101">
    <property type="entry name" value="Cryptochr/Photolyase_FAD-bd"/>
</dbReference>
<feature type="site" description="Electron transfer via tryptophanyl radical" evidence="7">
    <location>
        <position position="415"/>
    </location>
</feature>
<dbReference type="FunFam" id="1.10.579.10:FF:000003">
    <property type="entry name" value="Deoxyribodipyrimidine photo-lyase"/>
    <property type="match status" value="1"/>
</dbReference>
<dbReference type="Pfam" id="PF03441">
    <property type="entry name" value="FAD_binding_7"/>
    <property type="match status" value="1"/>
</dbReference>
<keyword evidence="3 6" id="KW-0285">Flavoprotein</keyword>
<dbReference type="InterPro" id="IPR014729">
    <property type="entry name" value="Rossmann-like_a/b/a_fold"/>
</dbReference>
<reference evidence="11" key="1">
    <citation type="journal article" date="2018" name="Nat. Microbiol.">
        <title>Leveraging single-cell genomics to expand the fungal tree of life.</title>
        <authorList>
            <person name="Ahrendt S.R."/>
            <person name="Quandt C.A."/>
            <person name="Ciobanu D."/>
            <person name="Clum A."/>
            <person name="Salamov A."/>
            <person name="Andreopoulos B."/>
            <person name="Cheng J.F."/>
            <person name="Woyke T."/>
            <person name="Pelin A."/>
            <person name="Henrissat B."/>
            <person name="Reynolds N.K."/>
            <person name="Benny G.L."/>
            <person name="Smith M.E."/>
            <person name="James T.Y."/>
            <person name="Grigoriev I.V."/>
        </authorList>
    </citation>
    <scope>NUCLEOTIDE SEQUENCE [LARGE SCALE GENOMIC DNA]</scope>
</reference>
<name>A0A4P9Y3B6_9FUNG</name>
<evidence type="ECO:0000256" key="2">
    <source>
        <dbReference type="ARBA" id="ARBA00005862"/>
    </source>
</evidence>
<dbReference type="GO" id="GO:0003677">
    <property type="term" value="F:DNA binding"/>
    <property type="evidence" value="ECO:0007669"/>
    <property type="project" value="TreeGrafter"/>
</dbReference>
<dbReference type="Gene3D" id="3.40.50.620">
    <property type="entry name" value="HUPs"/>
    <property type="match status" value="1"/>
</dbReference>
<evidence type="ECO:0000256" key="5">
    <source>
        <dbReference type="ARBA" id="ARBA00022991"/>
    </source>
</evidence>
<comment type="cofactor">
    <cofactor evidence="6">
        <name>FAD</name>
        <dbReference type="ChEBI" id="CHEBI:57692"/>
    </cofactor>
    <text evidence="6">Binds 1 FAD per subunit.</text>
</comment>
<organism evidence="10 11">
    <name type="scientific">Piptocephalis cylindrospora</name>
    <dbReference type="NCBI Taxonomy" id="1907219"/>
    <lineage>
        <taxon>Eukaryota</taxon>
        <taxon>Fungi</taxon>
        <taxon>Fungi incertae sedis</taxon>
        <taxon>Zoopagomycota</taxon>
        <taxon>Zoopagomycotina</taxon>
        <taxon>Zoopagomycetes</taxon>
        <taxon>Zoopagales</taxon>
        <taxon>Piptocephalidaceae</taxon>
        <taxon>Piptocephalis</taxon>
    </lineage>
</organism>
<dbReference type="Proteomes" id="UP000267251">
    <property type="component" value="Unassembled WGS sequence"/>
</dbReference>
<protein>
    <submittedName>
        <fullName evidence="10">Deoxyribodipyrimidine photo-lyase</fullName>
    </submittedName>
</protein>
<evidence type="ECO:0000259" key="9">
    <source>
        <dbReference type="PROSITE" id="PS51645"/>
    </source>
</evidence>
<dbReference type="PROSITE" id="PS00691">
    <property type="entry name" value="DNA_PHOTOLYASES_1_2"/>
    <property type="match status" value="1"/>
</dbReference>
<dbReference type="PROSITE" id="PS00394">
    <property type="entry name" value="DNA_PHOTOLYASES_1_1"/>
    <property type="match status" value="1"/>
</dbReference>
<keyword evidence="5" id="KW-0157">Chromophore</keyword>
<dbReference type="EMBL" id="KZ988031">
    <property type="protein sequence ID" value="RKP13396.1"/>
    <property type="molecule type" value="Genomic_DNA"/>
</dbReference>
<evidence type="ECO:0000256" key="7">
    <source>
        <dbReference type="PIRSR" id="PIRSR602081-2"/>
    </source>
</evidence>
<dbReference type="AlphaFoldDB" id="A0A4P9Y3B6"/>
<feature type="site" description="Electron transfer via tryptophanyl radical" evidence="7">
    <location>
        <position position="360"/>
    </location>
</feature>
<gene>
    <name evidence="10" type="ORF">BJ684DRAFT_20110</name>
</gene>
<comment type="similarity">
    <text evidence="2">Belongs to the DNA photolyase class-1 family.</text>
</comment>
<feature type="binding site" evidence="6">
    <location>
        <begin position="286"/>
        <end position="290"/>
    </location>
    <ligand>
        <name>FAD</name>
        <dbReference type="ChEBI" id="CHEBI:57692"/>
    </ligand>
</feature>
<dbReference type="PANTHER" id="PTHR11455">
    <property type="entry name" value="CRYPTOCHROME"/>
    <property type="match status" value="1"/>
</dbReference>
<keyword evidence="4 6" id="KW-0274">FAD</keyword>
<dbReference type="InterPro" id="IPR002081">
    <property type="entry name" value="Cryptochrome/DNA_photolyase_1"/>
</dbReference>
<dbReference type="Gene3D" id="1.25.40.80">
    <property type="match status" value="1"/>
</dbReference>
<dbReference type="GO" id="GO:0006950">
    <property type="term" value="P:response to stress"/>
    <property type="evidence" value="ECO:0007669"/>
    <property type="project" value="UniProtKB-ARBA"/>
</dbReference>
<feature type="binding site" evidence="6">
    <location>
        <position position="274"/>
    </location>
    <ligand>
        <name>FAD</name>
        <dbReference type="ChEBI" id="CHEBI:57692"/>
    </ligand>
</feature>
<keyword evidence="11" id="KW-1185">Reference proteome</keyword>
<evidence type="ECO:0000256" key="3">
    <source>
        <dbReference type="ARBA" id="ARBA00022630"/>
    </source>
</evidence>
<evidence type="ECO:0000256" key="8">
    <source>
        <dbReference type="SAM" id="MobiDB-lite"/>
    </source>
</evidence>
<dbReference type="InterPro" id="IPR006050">
    <property type="entry name" value="DNA_photolyase_N"/>
</dbReference>
<feature type="binding site" evidence="6">
    <location>
        <position position="325"/>
    </location>
    <ligand>
        <name>FAD</name>
        <dbReference type="ChEBI" id="CHEBI:57692"/>
    </ligand>
</feature>
<evidence type="ECO:0000313" key="10">
    <source>
        <dbReference type="EMBL" id="RKP13396.1"/>
    </source>
</evidence>
<dbReference type="PANTHER" id="PTHR11455:SF9">
    <property type="entry name" value="CRYPTOCHROME CIRCADIAN CLOCK 5 ISOFORM X1"/>
    <property type="match status" value="1"/>
</dbReference>
<feature type="binding site" evidence="6">
    <location>
        <begin position="328"/>
        <end position="335"/>
    </location>
    <ligand>
        <name>FAD</name>
        <dbReference type="ChEBI" id="CHEBI:57692"/>
    </ligand>
</feature>
<feature type="domain" description="Photolyase/cryptochrome alpha/beta" evidence="9">
    <location>
        <begin position="32"/>
        <end position="170"/>
    </location>
</feature>
<evidence type="ECO:0000313" key="11">
    <source>
        <dbReference type="Proteomes" id="UP000267251"/>
    </source>
</evidence>
<dbReference type="InterPro" id="IPR036134">
    <property type="entry name" value="Crypto/Photolyase_FAD-like_sf"/>
</dbReference>
<evidence type="ECO:0000256" key="4">
    <source>
        <dbReference type="ARBA" id="ARBA00022827"/>
    </source>
</evidence>
<feature type="site" description="Electron transfer via tryptophanyl radical" evidence="7">
    <location>
        <position position="438"/>
    </location>
</feature>
<dbReference type="SUPFAM" id="SSF52425">
    <property type="entry name" value="Cryptochrome/photolyase, N-terminal domain"/>
    <property type="match status" value="1"/>
</dbReference>
<keyword evidence="10" id="KW-0456">Lyase</keyword>
<dbReference type="OrthoDB" id="435881at2759"/>
<evidence type="ECO:0000256" key="1">
    <source>
        <dbReference type="ARBA" id="ARBA00001932"/>
    </source>
</evidence>
<accession>A0A4P9Y3B6</accession>
<feature type="binding site" evidence="6">
    <location>
        <begin position="428"/>
        <end position="430"/>
    </location>
    <ligand>
        <name>FAD</name>
        <dbReference type="ChEBI" id="CHEBI:57692"/>
    </ligand>
</feature>
<dbReference type="GO" id="GO:0003904">
    <property type="term" value="F:deoxyribodipyrimidine photo-lyase activity"/>
    <property type="evidence" value="ECO:0007669"/>
    <property type="project" value="TreeGrafter"/>
</dbReference>
<evidence type="ECO:0000256" key="6">
    <source>
        <dbReference type="PIRSR" id="PIRSR602081-1"/>
    </source>
</evidence>
<dbReference type="SUPFAM" id="SSF48173">
    <property type="entry name" value="Cryptochrome/photolyase FAD-binding domain"/>
    <property type="match status" value="1"/>
</dbReference>
<dbReference type="GO" id="GO:0009416">
    <property type="term" value="P:response to light stimulus"/>
    <property type="evidence" value="ECO:0007669"/>
    <property type="project" value="TreeGrafter"/>
</dbReference>
<proteinExistence type="inferred from homology"/>
<dbReference type="PRINTS" id="PR00147">
    <property type="entry name" value="DNAPHOTLYASE"/>
</dbReference>
<comment type="cofactor">
    <cofactor evidence="1">
        <name>(6R)-5,10-methylene-5,6,7,8-tetrahydrofolate</name>
        <dbReference type="ChEBI" id="CHEBI:15636"/>
    </cofactor>
</comment>
<dbReference type="Gene3D" id="1.10.579.10">
    <property type="entry name" value="DNA Cyclobutane Dipyrimidine Photolyase, subunit A, domain 3"/>
    <property type="match status" value="1"/>
</dbReference>
<dbReference type="Pfam" id="PF00875">
    <property type="entry name" value="DNA_photolyase"/>
    <property type="match status" value="1"/>
</dbReference>
<feature type="region of interest" description="Disordered" evidence="8">
    <location>
        <begin position="1"/>
        <end position="28"/>
    </location>
</feature>
<dbReference type="InterPro" id="IPR018394">
    <property type="entry name" value="DNA_photolyase_1_CS_C"/>
</dbReference>
<dbReference type="GO" id="GO:0006139">
    <property type="term" value="P:nucleobase-containing compound metabolic process"/>
    <property type="evidence" value="ECO:0007669"/>
    <property type="project" value="UniProtKB-ARBA"/>
</dbReference>
<dbReference type="PROSITE" id="PS51645">
    <property type="entry name" value="PHR_CRY_ALPHA_BETA"/>
    <property type="match status" value="1"/>
</dbReference>
<sequence>MSTRGKRSESTQTSTDPPRSKGAKRVKEDEANRTLVWFRRDFRLHDHMALARASASTPASQSHLLALYLISPEEWIDHDEAPIKVDFWLRALPILRKDFAALHIPLIIRTLDRAKGQHADVILDVCKQYRISAVHWNREYEVDELARDASVQQLLQTHDRQVYQHHDQCIVPPGQVLTKAGTTSKVYSSFRNSWYTVVARNPSLLKESRFPRANEPSALRELHEAFEDGHIPESLDQFPLAESARERARRDFPVGEEEAKKRLHAFIQKKMGMYGENRSSLALQGTSILSPYLHSGMVSARSCIREAKEANGNRLEGGMAGAVNWMAEVVWRDFFRHILVAHPKVSRNQPFKAEFTRFPWASDSGDRSFQAWTQGRTGYPIVDASMRCLNTTGWLHNRSRMVVASFLCKDLLVDWRKGERYFMQHLLDGDLASNNGNWQWVAASGTDSQPFFRIFNPARQSQRFDPDGAFIREWVKELRDCPKEDIHAPSASIAQRLKYPEPIVDHSKARDRALKAFQQMRSAS</sequence>